<dbReference type="RefSeq" id="WP_137815913.1">
    <property type="nucleotide sequence ID" value="NZ_BJFL01000031.1"/>
</dbReference>
<organism evidence="2 3">
    <name type="scientific">Gandjariella thermophila</name>
    <dbReference type="NCBI Taxonomy" id="1931992"/>
    <lineage>
        <taxon>Bacteria</taxon>
        <taxon>Bacillati</taxon>
        <taxon>Actinomycetota</taxon>
        <taxon>Actinomycetes</taxon>
        <taxon>Pseudonocardiales</taxon>
        <taxon>Pseudonocardiaceae</taxon>
        <taxon>Gandjariella</taxon>
    </lineage>
</organism>
<sequence length="218" mass="23582">MFGRRRTRGRHELRREAGRAAQPEFDLDEPDDEEFAEDTGGSGPFDELDAPEDGVARLDLGSVRLPVPDGAQLQVEIDPSGPVRAVHVVTPAGQLTVSAYAAPRSGGLWAEVSEELVEQLRRDGATVRRERGEWATELTAVANGTALRFIGVDGPRWMLRGVAAGPMEQAGPLTYALREVVRGTVVSRGDNPLPVRTPLPLELPDAIARHIQQQSAQA</sequence>
<feature type="compositionally biased region" description="Basic residues" evidence="1">
    <location>
        <begin position="1"/>
        <end position="12"/>
    </location>
</feature>
<evidence type="ECO:0000256" key="1">
    <source>
        <dbReference type="SAM" id="MobiDB-lite"/>
    </source>
</evidence>
<evidence type="ECO:0000313" key="3">
    <source>
        <dbReference type="Proteomes" id="UP000298860"/>
    </source>
</evidence>
<feature type="region of interest" description="Disordered" evidence="1">
    <location>
        <begin position="1"/>
        <end position="49"/>
    </location>
</feature>
<dbReference type="AlphaFoldDB" id="A0A4D4JC46"/>
<gene>
    <name evidence="2" type="ORF">GTS_45550</name>
</gene>
<reference evidence="3" key="1">
    <citation type="submission" date="2019-04" db="EMBL/GenBank/DDBJ databases">
        <title>Draft genome sequence of Pseudonocardiaceae bacterium SL3-2-4.</title>
        <authorList>
            <person name="Ningsih F."/>
            <person name="Yokota A."/>
            <person name="Sakai Y."/>
            <person name="Nanatani K."/>
            <person name="Yabe S."/>
            <person name="Oetari A."/>
            <person name="Sjamsuridzal W."/>
        </authorList>
    </citation>
    <scope>NUCLEOTIDE SEQUENCE [LARGE SCALE GENOMIC DNA]</scope>
    <source>
        <strain evidence="3">SL3-2-4</strain>
    </source>
</reference>
<dbReference type="OrthoDB" id="8480367at2"/>
<evidence type="ECO:0008006" key="4">
    <source>
        <dbReference type="Google" id="ProtNLM"/>
    </source>
</evidence>
<dbReference type="EMBL" id="BJFL01000031">
    <property type="protein sequence ID" value="GDY32922.1"/>
    <property type="molecule type" value="Genomic_DNA"/>
</dbReference>
<name>A0A4D4JC46_9PSEU</name>
<dbReference type="InterPro" id="IPR022183">
    <property type="entry name" value="DUF3710"/>
</dbReference>
<keyword evidence="3" id="KW-1185">Reference proteome</keyword>
<comment type="caution">
    <text evidence="2">The sequence shown here is derived from an EMBL/GenBank/DDBJ whole genome shotgun (WGS) entry which is preliminary data.</text>
</comment>
<evidence type="ECO:0000313" key="2">
    <source>
        <dbReference type="EMBL" id="GDY32922.1"/>
    </source>
</evidence>
<accession>A0A4D4JC46</accession>
<proteinExistence type="predicted"/>
<dbReference type="Pfam" id="PF12502">
    <property type="entry name" value="DUF3710"/>
    <property type="match status" value="1"/>
</dbReference>
<dbReference type="Proteomes" id="UP000298860">
    <property type="component" value="Unassembled WGS sequence"/>
</dbReference>
<protein>
    <recommendedName>
        <fullName evidence="4">DUF3710 domain-containing protein</fullName>
    </recommendedName>
</protein>
<feature type="compositionally biased region" description="Acidic residues" evidence="1">
    <location>
        <begin position="25"/>
        <end position="37"/>
    </location>
</feature>